<dbReference type="PANTHER" id="PTHR43135">
    <property type="entry name" value="ALPHA-D-RIBOSE 1-METHYLPHOSPHONATE 5-TRIPHOSPHATE DIPHOSPHATASE"/>
    <property type="match status" value="1"/>
</dbReference>
<sequence>MKIFFLTSIALAFSITISSQTYITNVTITDVENQKLIPNQTVVITNDLISDIQSSKNIKVPENAIAIDGTGKYLAPGLTDAHMHFSQNGGLYTRPDAINLQEFVPYGDEITTSKTTMENKLRRYLKNGITTVFDVGSPLYYLEKSKTFEDKYFAPTIYMTGPLSTTYKPEIYKDFPDDSPFALTQTIEEGIKSVQDQLPYKPDFIKIWYIVGADGLSVEESARKNLPIVKAIIDEAHKNNLKIAVHATQRITAQLAVENGADFLVHSVDDEILKPGFVQLMKKNKVVLCPTLIVSSGYANTFGQNLNFSPYDLKTANPFQLGTLLDLKHLSDTLLVNRYKAMGNSNERLEGLRREDSISRVNLKILLDAGVTIATGTDAGNLGTLHVSSYQAELKAMQASGMSNWQILVASTINGAKILNKENQFGSIAIGKKANLILLDENPIQNLENLTKINKVINKGVVFDPKDLVQDTPEILVQRQLNGYNFRNIEAFLEPYAEDVELYGFPDTLLGKGKEAMRQNYSQMFENTPNLHCELVNRIVQGNTVIDQERVQRGDKFIDATVIYTIENEKIKKVYFVRKQE</sequence>
<dbReference type="RefSeq" id="WP_028872517.1">
    <property type="nucleotide sequence ID" value="NZ_VOSB01000006.1"/>
</dbReference>
<feature type="domain" description="Amidohydrolase-related" evidence="2">
    <location>
        <begin position="73"/>
        <end position="461"/>
    </location>
</feature>
<dbReference type="AlphaFoldDB" id="A0A5C7B8R5"/>
<dbReference type="STRING" id="1123037.GCA_000425305_02784"/>
<dbReference type="Gene3D" id="3.10.450.50">
    <property type="match status" value="1"/>
</dbReference>
<dbReference type="OrthoDB" id="9797498at2"/>
<keyword evidence="1" id="KW-0732">Signal</keyword>
<keyword evidence="5" id="KW-1185">Reference proteome</keyword>
<dbReference type="InterPro" id="IPR037401">
    <property type="entry name" value="SnoaL-like"/>
</dbReference>
<proteinExistence type="predicted"/>
<evidence type="ECO:0000313" key="5">
    <source>
        <dbReference type="Proteomes" id="UP000321938"/>
    </source>
</evidence>
<evidence type="ECO:0000259" key="2">
    <source>
        <dbReference type="Pfam" id="PF01979"/>
    </source>
</evidence>
<evidence type="ECO:0000259" key="3">
    <source>
        <dbReference type="Pfam" id="PF12680"/>
    </source>
</evidence>
<dbReference type="Pfam" id="PF01979">
    <property type="entry name" value="Amidohydro_1"/>
    <property type="match status" value="1"/>
</dbReference>
<dbReference type="Gene3D" id="3.20.20.140">
    <property type="entry name" value="Metal-dependent hydrolases"/>
    <property type="match status" value="1"/>
</dbReference>
<dbReference type="SUPFAM" id="SSF51556">
    <property type="entry name" value="Metallo-dependent hydrolases"/>
    <property type="match status" value="1"/>
</dbReference>
<evidence type="ECO:0000313" key="4">
    <source>
        <dbReference type="EMBL" id="TXE18780.1"/>
    </source>
</evidence>
<dbReference type="InterPro" id="IPR006680">
    <property type="entry name" value="Amidohydro-rel"/>
</dbReference>
<dbReference type="Proteomes" id="UP000321938">
    <property type="component" value="Unassembled WGS sequence"/>
</dbReference>
<dbReference type="Pfam" id="PF12680">
    <property type="entry name" value="SnoaL_2"/>
    <property type="match status" value="1"/>
</dbReference>
<feature type="chain" id="PRO_5023016509" evidence="1">
    <location>
        <begin position="24"/>
        <end position="581"/>
    </location>
</feature>
<dbReference type="InterPro" id="IPR032710">
    <property type="entry name" value="NTF2-like_dom_sf"/>
</dbReference>
<gene>
    <name evidence="4" type="ORF">ES692_04830</name>
</gene>
<dbReference type="SUPFAM" id="SSF54427">
    <property type="entry name" value="NTF2-like"/>
    <property type="match status" value="1"/>
</dbReference>
<dbReference type="InterPro" id="IPR032466">
    <property type="entry name" value="Metal_Hydrolase"/>
</dbReference>
<feature type="domain" description="SnoaL-like" evidence="3">
    <location>
        <begin position="477"/>
        <end position="573"/>
    </location>
</feature>
<dbReference type="PANTHER" id="PTHR43135:SF3">
    <property type="entry name" value="ALPHA-D-RIBOSE 1-METHYLPHOSPHONATE 5-TRIPHOSPHATE DIPHOSPHATASE"/>
    <property type="match status" value="1"/>
</dbReference>
<reference evidence="4 5" key="1">
    <citation type="submission" date="2019-08" db="EMBL/GenBank/DDBJ databases">
        <title>Genome of Psychroserpens burtonensis ACAM 167.</title>
        <authorList>
            <person name="Bowman J.P."/>
        </authorList>
    </citation>
    <scope>NUCLEOTIDE SEQUENCE [LARGE SCALE GENOMIC DNA]</scope>
    <source>
        <strain evidence="4 5">ACAM 167</strain>
    </source>
</reference>
<dbReference type="InterPro" id="IPR051781">
    <property type="entry name" value="Metallo-dep_Hydrolase"/>
</dbReference>
<dbReference type="EMBL" id="VOSB01000006">
    <property type="protein sequence ID" value="TXE18780.1"/>
    <property type="molecule type" value="Genomic_DNA"/>
</dbReference>
<dbReference type="Gene3D" id="2.30.40.10">
    <property type="entry name" value="Urease, subunit C, domain 1"/>
    <property type="match status" value="1"/>
</dbReference>
<comment type="caution">
    <text evidence="4">The sequence shown here is derived from an EMBL/GenBank/DDBJ whole genome shotgun (WGS) entry which is preliminary data.</text>
</comment>
<feature type="signal peptide" evidence="1">
    <location>
        <begin position="1"/>
        <end position="23"/>
    </location>
</feature>
<name>A0A5C7B8R5_9FLAO</name>
<dbReference type="GO" id="GO:0016810">
    <property type="term" value="F:hydrolase activity, acting on carbon-nitrogen (but not peptide) bonds"/>
    <property type="evidence" value="ECO:0007669"/>
    <property type="project" value="InterPro"/>
</dbReference>
<accession>A0A5C7B8R5</accession>
<organism evidence="4 5">
    <name type="scientific">Psychroserpens burtonensis</name>
    <dbReference type="NCBI Taxonomy" id="49278"/>
    <lineage>
        <taxon>Bacteria</taxon>
        <taxon>Pseudomonadati</taxon>
        <taxon>Bacteroidota</taxon>
        <taxon>Flavobacteriia</taxon>
        <taxon>Flavobacteriales</taxon>
        <taxon>Flavobacteriaceae</taxon>
        <taxon>Psychroserpens</taxon>
    </lineage>
</organism>
<dbReference type="SUPFAM" id="SSF51338">
    <property type="entry name" value="Composite domain of metallo-dependent hydrolases"/>
    <property type="match status" value="1"/>
</dbReference>
<protein>
    <submittedName>
        <fullName evidence="4">Amidohydrolase family protein</fullName>
    </submittedName>
</protein>
<evidence type="ECO:0000256" key="1">
    <source>
        <dbReference type="SAM" id="SignalP"/>
    </source>
</evidence>
<keyword evidence="4" id="KW-0378">Hydrolase</keyword>
<dbReference type="InterPro" id="IPR011059">
    <property type="entry name" value="Metal-dep_hydrolase_composite"/>
</dbReference>